<dbReference type="CDD" id="cd00186">
    <property type="entry name" value="TOP1Ac"/>
    <property type="match status" value="1"/>
</dbReference>
<keyword evidence="5" id="KW-0460">Magnesium</keyword>
<dbReference type="PANTHER" id="PTHR11390">
    <property type="entry name" value="PROKARYOTIC DNA TOPOISOMERASE"/>
    <property type="match status" value="1"/>
</dbReference>
<dbReference type="InterPro" id="IPR013497">
    <property type="entry name" value="Topo_IA_cen"/>
</dbReference>
<dbReference type="NCBIfam" id="TIGR01056">
    <property type="entry name" value="topB"/>
    <property type="match status" value="1"/>
</dbReference>
<evidence type="ECO:0000313" key="15">
    <source>
        <dbReference type="Proteomes" id="UP000223596"/>
    </source>
</evidence>
<dbReference type="GO" id="GO:0046872">
    <property type="term" value="F:metal ion binding"/>
    <property type="evidence" value="ECO:0007669"/>
    <property type="project" value="UniProtKB-KW"/>
</dbReference>
<dbReference type="InterPro" id="IPR003601">
    <property type="entry name" value="Topo_IA_2"/>
</dbReference>
<evidence type="ECO:0000259" key="13">
    <source>
        <dbReference type="PROSITE" id="PS52039"/>
    </source>
</evidence>
<comment type="catalytic activity">
    <reaction evidence="1">
        <text>ATP-independent breakage of single-stranded DNA, followed by passage and rejoining.</text>
        <dbReference type="EC" id="5.6.2.1"/>
    </reaction>
</comment>
<dbReference type="InterPro" id="IPR013826">
    <property type="entry name" value="Topo_IA_cen_sub3"/>
</dbReference>
<dbReference type="Gene3D" id="3.40.50.140">
    <property type="match status" value="1"/>
</dbReference>
<gene>
    <name evidence="14" type="ORF">M972_1198</name>
</gene>
<evidence type="ECO:0000256" key="3">
    <source>
        <dbReference type="ARBA" id="ARBA00012891"/>
    </source>
</evidence>
<dbReference type="PROSITE" id="PS00396">
    <property type="entry name" value="TOPO_IA_1"/>
    <property type="match status" value="1"/>
</dbReference>
<evidence type="ECO:0000256" key="5">
    <source>
        <dbReference type="ARBA" id="ARBA00022842"/>
    </source>
</evidence>
<accession>A0AB36TDJ2</accession>
<comment type="caution">
    <text evidence="14">The sequence shown here is derived from an EMBL/GenBank/DDBJ whole genome shotgun (WGS) entry which is preliminary data.</text>
</comment>
<dbReference type="InterPro" id="IPR013824">
    <property type="entry name" value="Topo_IA_cen_sub1"/>
</dbReference>
<evidence type="ECO:0000256" key="6">
    <source>
        <dbReference type="ARBA" id="ARBA00023029"/>
    </source>
</evidence>
<dbReference type="EMBL" id="PDBW01000001">
    <property type="protein sequence ID" value="PFH01366.1"/>
    <property type="molecule type" value="Genomic_DNA"/>
</dbReference>
<dbReference type="Gene3D" id="1.10.290.10">
    <property type="entry name" value="Topoisomerase I, domain 4"/>
    <property type="match status" value="1"/>
</dbReference>
<feature type="domain" description="Topo IA-type catalytic" evidence="13">
    <location>
        <begin position="159"/>
        <end position="629"/>
    </location>
</feature>
<dbReference type="InterPro" id="IPR005738">
    <property type="entry name" value="TopoIII"/>
</dbReference>
<keyword evidence="7" id="KW-0238">DNA-binding</keyword>
<dbReference type="GO" id="GO:0003677">
    <property type="term" value="F:DNA binding"/>
    <property type="evidence" value="ECO:0007669"/>
    <property type="project" value="UniProtKB-KW"/>
</dbReference>
<evidence type="ECO:0000313" key="14">
    <source>
        <dbReference type="EMBL" id="PFH01366.1"/>
    </source>
</evidence>
<dbReference type="Gene3D" id="1.10.460.10">
    <property type="entry name" value="Topoisomerase I, domain 2"/>
    <property type="match status" value="1"/>
</dbReference>
<evidence type="ECO:0000256" key="9">
    <source>
        <dbReference type="ARBA" id="ARBA00030003"/>
    </source>
</evidence>
<dbReference type="PANTHER" id="PTHR11390:SF21">
    <property type="entry name" value="DNA TOPOISOMERASE 3-ALPHA"/>
    <property type="match status" value="1"/>
</dbReference>
<dbReference type="InterPro" id="IPR023405">
    <property type="entry name" value="Topo_IA_core_domain"/>
</dbReference>
<evidence type="ECO:0000256" key="11">
    <source>
        <dbReference type="ARBA" id="ARBA00032235"/>
    </source>
</evidence>
<reference evidence="14 15" key="1">
    <citation type="submission" date="2017-09" db="EMBL/GenBank/DDBJ databases">
        <title>Evaluation of Pacific Biosciences Sequencing Technology to Finishing C. thermocellum Genome Sequences.</title>
        <authorList>
            <person name="Brown S."/>
        </authorList>
    </citation>
    <scope>NUCLEOTIDE SEQUENCE [LARGE SCALE GENOMIC DNA]</scope>
    <source>
        <strain evidence="14 15">AD2</strain>
    </source>
</reference>
<evidence type="ECO:0000256" key="4">
    <source>
        <dbReference type="ARBA" id="ARBA00022723"/>
    </source>
</evidence>
<sequence length="652" mass="74890">MGKKLYITEKPSVAASFAEVLGMKITKQDRSKGYAESEHSVVTWCFGHLITMAYPDAYDPKYREWKVEDLPIIPKVYKYIVIDDEGIKKQFETIKTLMNREDIDLIFACTDSGREGEYIFRLVYEQSGSNKKAKRVWISSQTEEAIREGILNAKDIEEYDSLARAAYSRAKEDWLFGMNFSRIYTCLYGRKLSNFLKESKTSVIAIGRVMTCVLGLVVDREQEIRNFMPKKHYGITATFLSSVSNLLYKGKWVPQNKKDDKEADDEEKYISREEAEQVIERLKGHPGKIKKVEVKTKKEQPPLLFNLAELQSEANKKFKLPVDKTLEIAQWLYEKKLITYPRTDSRVISTDVLEEVPKVLNGIYKNPEYRDYVLKIKEMGDLKVTKSTKRYVDNSKVTDHYAIIPTYVNAETVRMDENTKNVYNLIVKRFLAIFFPPAVYNTVRVETVVNNEIFVSNAKTLKEAGWKEVYEVSAPKQDEELTEAPIHLLVKNEAVEAKDFELEEKETKPPSRYTDGSLIITMEKAGKFIEDEELREQIKTCGIGTSATRAGIIKKLSDIGYIKINPKTQVVTPTLKGEAIVELVRRTARELLSPSLTASWEKGLAMIENKETTAEIFEEKLCVYINKTINKVKRGESNIDFEKIIDARAKVK</sequence>
<organism evidence="14 15">
    <name type="scientific">Acetivibrio thermocellus AD2</name>
    <dbReference type="NCBI Taxonomy" id="1138384"/>
    <lineage>
        <taxon>Bacteria</taxon>
        <taxon>Bacillati</taxon>
        <taxon>Bacillota</taxon>
        <taxon>Clostridia</taxon>
        <taxon>Eubacteriales</taxon>
        <taxon>Oscillospiraceae</taxon>
        <taxon>Acetivibrio</taxon>
    </lineage>
</organism>
<evidence type="ECO:0000256" key="7">
    <source>
        <dbReference type="ARBA" id="ARBA00023125"/>
    </source>
</evidence>
<dbReference type="GO" id="GO:0003917">
    <property type="term" value="F:DNA topoisomerase type I (single strand cut, ATP-independent) activity"/>
    <property type="evidence" value="ECO:0007669"/>
    <property type="project" value="UniProtKB-EC"/>
</dbReference>
<dbReference type="GO" id="GO:0043597">
    <property type="term" value="C:cytoplasmic replication fork"/>
    <property type="evidence" value="ECO:0007669"/>
    <property type="project" value="TreeGrafter"/>
</dbReference>
<dbReference type="SMART" id="SM00436">
    <property type="entry name" value="TOP1Bc"/>
    <property type="match status" value="1"/>
</dbReference>
<evidence type="ECO:0000256" key="1">
    <source>
        <dbReference type="ARBA" id="ARBA00000213"/>
    </source>
</evidence>
<dbReference type="InterPro" id="IPR034144">
    <property type="entry name" value="TOPRIM_TopoIII"/>
</dbReference>
<dbReference type="GO" id="GO:0006265">
    <property type="term" value="P:DNA topological change"/>
    <property type="evidence" value="ECO:0007669"/>
    <property type="project" value="InterPro"/>
</dbReference>
<dbReference type="PRINTS" id="PR00417">
    <property type="entry name" value="PRTPISMRASEI"/>
</dbReference>
<dbReference type="PROSITE" id="PS52039">
    <property type="entry name" value="TOPO_IA_2"/>
    <property type="match status" value="1"/>
</dbReference>
<dbReference type="Pfam" id="PF01131">
    <property type="entry name" value="Topoisom_bac"/>
    <property type="match status" value="1"/>
</dbReference>
<name>A0AB36TDJ2_ACETH</name>
<dbReference type="GO" id="GO:0006281">
    <property type="term" value="P:DNA repair"/>
    <property type="evidence" value="ECO:0007669"/>
    <property type="project" value="TreeGrafter"/>
</dbReference>
<protein>
    <recommendedName>
        <fullName evidence="3">DNA topoisomerase</fullName>
        <ecNumber evidence="3">5.6.2.1</ecNumber>
    </recommendedName>
    <alternativeName>
        <fullName evidence="12">Omega-protein</fullName>
    </alternativeName>
    <alternativeName>
        <fullName evidence="11">Relaxing enzyme</fullName>
    </alternativeName>
    <alternativeName>
        <fullName evidence="9">Swivelase</fullName>
    </alternativeName>
    <alternativeName>
        <fullName evidence="10">Untwisting enzyme</fullName>
    </alternativeName>
</protein>
<dbReference type="InterPro" id="IPR000380">
    <property type="entry name" value="Topo_IA"/>
</dbReference>
<dbReference type="InterPro" id="IPR006171">
    <property type="entry name" value="TOPRIM_dom"/>
</dbReference>
<dbReference type="CDD" id="cd03362">
    <property type="entry name" value="TOPRIM_TopoIA_TopoIII"/>
    <property type="match status" value="1"/>
</dbReference>
<keyword evidence="6" id="KW-0799">Topoisomerase</keyword>
<dbReference type="SMART" id="SM00437">
    <property type="entry name" value="TOP1Ac"/>
    <property type="match status" value="1"/>
</dbReference>
<dbReference type="InterPro" id="IPR023406">
    <property type="entry name" value="Topo_IA_AS"/>
</dbReference>
<dbReference type="Proteomes" id="UP000223596">
    <property type="component" value="Unassembled WGS sequence"/>
</dbReference>
<comment type="similarity">
    <text evidence="2">Belongs to the type IA topoisomerase family.</text>
</comment>
<keyword evidence="8" id="KW-0413">Isomerase</keyword>
<dbReference type="SMART" id="SM00493">
    <property type="entry name" value="TOPRIM"/>
    <property type="match status" value="1"/>
</dbReference>
<evidence type="ECO:0000256" key="12">
    <source>
        <dbReference type="ARBA" id="ARBA00032877"/>
    </source>
</evidence>
<keyword evidence="4" id="KW-0479">Metal-binding</keyword>
<dbReference type="GO" id="GO:0006310">
    <property type="term" value="P:DNA recombination"/>
    <property type="evidence" value="ECO:0007669"/>
    <property type="project" value="TreeGrafter"/>
</dbReference>
<dbReference type="Pfam" id="PF01751">
    <property type="entry name" value="Toprim"/>
    <property type="match status" value="1"/>
</dbReference>
<dbReference type="EC" id="5.6.2.1" evidence="3"/>
<dbReference type="NCBIfam" id="NF005829">
    <property type="entry name" value="PRK07726.1"/>
    <property type="match status" value="1"/>
</dbReference>
<dbReference type="Gene3D" id="2.70.20.10">
    <property type="entry name" value="Topoisomerase I, domain 3"/>
    <property type="match status" value="1"/>
</dbReference>
<evidence type="ECO:0000256" key="10">
    <source>
        <dbReference type="ARBA" id="ARBA00031985"/>
    </source>
</evidence>
<dbReference type="RefSeq" id="WP_003513145.1">
    <property type="nucleotide sequence ID" value="NZ_CP013828.1"/>
</dbReference>
<evidence type="ECO:0000256" key="2">
    <source>
        <dbReference type="ARBA" id="ARBA00009446"/>
    </source>
</evidence>
<dbReference type="InterPro" id="IPR013825">
    <property type="entry name" value="Topo_IA_cen_sub2"/>
</dbReference>
<proteinExistence type="inferred from homology"/>
<evidence type="ECO:0000256" key="8">
    <source>
        <dbReference type="ARBA" id="ARBA00023235"/>
    </source>
</evidence>
<dbReference type="SUPFAM" id="SSF56712">
    <property type="entry name" value="Prokaryotic type I DNA topoisomerase"/>
    <property type="match status" value="1"/>
</dbReference>
<dbReference type="InterPro" id="IPR003602">
    <property type="entry name" value="Topo_IA_DNA-bd_dom"/>
</dbReference>
<dbReference type="AlphaFoldDB" id="A0AB36TDJ2"/>